<dbReference type="Proteomes" id="UP001526426">
    <property type="component" value="Unassembled WGS sequence"/>
</dbReference>
<gene>
    <name evidence="1" type="ORF">K4A83_14640</name>
</gene>
<protein>
    <submittedName>
        <fullName evidence="1">Uncharacterized protein</fullName>
    </submittedName>
</protein>
<name>A0ABT3L7S3_9CYAN</name>
<dbReference type="EMBL" id="JAIHOM010000074">
    <property type="protein sequence ID" value="MCW6037502.1"/>
    <property type="molecule type" value="Genomic_DNA"/>
</dbReference>
<organism evidence="1 2">
    <name type="scientific">Spirulina subsalsa FACHB-351</name>
    <dbReference type="NCBI Taxonomy" id="234711"/>
    <lineage>
        <taxon>Bacteria</taxon>
        <taxon>Bacillati</taxon>
        <taxon>Cyanobacteriota</taxon>
        <taxon>Cyanophyceae</taxon>
        <taxon>Spirulinales</taxon>
        <taxon>Spirulinaceae</taxon>
        <taxon>Spirulina</taxon>
    </lineage>
</organism>
<keyword evidence="2" id="KW-1185">Reference proteome</keyword>
<proteinExistence type="predicted"/>
<comment type="caution">
    <text evidence="1">The sequence shown here is derived from an EMBL/GenBank/DDBJ whole genome shotgun (WGS) entry which is preliminary data.</text>
</comment>
<reference evidence="1 2" key="1">
    <citation type="submission" date="2021-08" db="EMBL/GenBank/DDBJ databases">
        <title>Draft genome sequence of Spirulina subsalsa with high tolerance to salinity and hype-accumulation of phycocyanin.</title>
        <authorList>
            <person name="Pei H."/>
            <person name="Jiang L."/>
        </authorList>
    </citation>
    <scope>NUCLEOTIDE SEQUENCE [LARGE SCALE GENOMIC DNA]</scope>
    <source>
        <strain evidence="1 2">FACHB-351</strain>
    </source>
</reference>
<evidence type="ECO:0000313" key="1">
    <source>
        <dbReference type="EMBL" id="MCW6037502.1"/>
    </source>
</evidence>
<dbReference type="RefSeq" id="WP_265265358.1">
    <property type="nucleotide sequence ID" value="NZ_JAIHOM010000074.1"/>
</dbReference>
<sequence>MEDFASVCLARKKDAEALLELENHNIAALHLGGISVECRLKSLLASYHSISEWDEKSRRKKDSMFTQQIRNPGHSLITALRHMPELYQLAKSDKQLLKHLNCLIYPLGATSVDYISLRYVAQASPIQRDEWKKSFDYVYGWLEKNEVRI</sequence>
<accession>A0ABT3L7S3</accession>
<evidence type="ECO:0000313" key="2">
    <source>
        <dbReference type="Proteomes" id="UP001526426"/>
    </source>
</evidence>